<dbReference type="PROSITE" id="PS50887">
    <property type="entry name" value="GGDEF"/>
    <property type="match status" value="1"/>
</dbReference>
<dbReference type="NCBIfam" id="TIGR00229">
    <property type="entry name" value="sensory_box"/>
    <property type="match status" value="1"/>
</dbReference>
<dbReference type="Gene3D" id="6.10.340.10">
    <property type="match status" value="1"/>
</dbReference>
<evidence type="ECO:0000259" key="2">
    <source>
        <dbReference type="PROSITE" id="PS50112"/>
    </source>
</evidence>
<evidence type="ECO:0000259" key="3">
    <source>
        <dbReference type="PROSITE" id="PS50113"/>
    </source>
</evidence>
<feature type="domain" description="PAS" evidence="2">
    <location>
        <begin position="347"/>
        <end position="417"/>
    </location>
</feature>
<dbReference type="InterPro" id="IPR035965">
    <property type="entry name" value="PAS-like_dom_sf"/>
</dbReference>
<dbReference type="InterPro" id="IPR000700">
    <property type="entry name" value="PAS-assoc_C"/>
</dbReference>
<dbReference type="PANTHER" id="PTHR45138:SF9">
    <property type="entry name" value="DIGUANYLATE CYCLASE DGCM-RELATED"/>
    <property type="match status" value="1"/>
</dbReference>
<dbReference type="Proteomes" id="UP000263486">
    <property type="component" value="Unassembled WGS sequence"/>
</dbReference>
<dbReference type="SMART" id="SM00091">
    <property type="entry name" value="PAS"/>
    <property type="match status" value="1"/>
</dbReference>
<dbReference type="InterPro" id="IPR000014">
    <property type="entry name" value="PAS"/>
</dbReference>
<dbReference type="NCBIfam" id="TIGR00254">
    <property type="entry name" value="GGDEF"/>
    <property type="match status" value="1"/>
</dbReference>
<dbReference type="InterPro" id="IPR013656">
    <property type="entry name" value="PAS_4"/>
</dbReference>
<dbReference type="SUPFAM" id="SSF55073">
    <property type="entry name" value="Nucleotide cyclase"/>
    <property type="match status" value="1"/>
</dbReference>
<protein>
    <submittedName>
        <fullName evidence="5">Diguanylate cyclase</fullName>
    </submittedName>
</protein>
<keyword evidence="6" id="KW-1185">Reference proteome</keyword>
<dbReference type="PROSITE" id="PS50113">
    <property type="entry name" value="PAC"/>
    <property type="match status" value="1"/>
</dbReference>
<dbReference type="Gene3D" id="3.30.450.20">
    <property type="entry name" value="PAS domain"/>
    <property type="match status" value="1"/>
</dbReference>
<feature type="transmembrane region" description="Helical" evidence="1">
    <location>
        <begin position="14"/>
        <end position="37"/>
    </location>
</feature>
<dbReference type="PROSITE" id="PS50112">
    <property type="entry name" value="PAS"/>
    <property type="match status" value="1"/>
</dbReference>
<dbReference type="SUPFAM" id="SSF55785">
    <property type="entry name" value="PYP-like sensor domain (PAS domain)"/>
    <property type="match status" value="1"/>
</dbReference>
<dbReference type="InterPro" id="IPR029787">
    <property type="entry name" value="Nucleotide_cyclase"/>
</dbReference>
<feature type="transmembrane region" description="Helical" evidence="1">
    <location>
        <begin position="267"/>
        <end position="290"/>
    </location>
</feature>
<dbReference type="InterPro" id="IPR050469">
    <property type="entry name" value="Diguanylate_Cyclase"/>
</dbReference>
<keyword evidence="1" id="KW-0812">Transmembrane</keyword>
<keyword evidence="1" id="KW-0472">Membrane</keyword>
<dbReference type="InterPro" id="IPR043128">
    <property type="entry name" value="Rev_trsase/Diguanyl_cyclase"/>
</dbReference>
<dbReference type="EMBL" id="QUAJ01000006">
    <property type="protein sequence ID" value="REI42013.1"/>
    <property type="molecule type" value="Genomic_DNA"/>
</dbReference>
<gene>
    <name evidence="5" type="ORF">DYH56_04640</name>
</gene>
<evidence type="ECO:0000313" key="5">
    <source>
        <dbReference type="EMBL" id="REI42013.1"/>
    </source>
</evidence>
<dbReference type="SMART" id="SM00267">
    <property type="entry name" value="GGDEF"/>
    <property type="match status" value="1"/>
</dbReference>
<dbReference type="Pfam" id="PF08448">
    <property type="entry name" value="PAS_4"/>
    <property type="match status" value="1"/>
</dbReference>
<proteinExistence type="predicted"/>
<comment type="caution">
    <text evidence="5">The sequence shown here is derived from an EMBL/GenBank/DDBJ whole genome shotgun (WGS) entry which is preliminary data.</text>
</comment>
<dbReference type="Gene3D" id="3.30.70.270">
    <property type="match status" value="1"/>
</dbReference>
<accession>A0ABX9KIR9</accession>
<sequence>MKITSIRQLLLHRLILMVLLPMFLVNWLVLSISVASIKKTIHRRNTMVKIMIDHFFQDYEDVLDQTHRVFSREDLEDHEKNDYLKTWIENFKGLEKLGILNLDGIIQYSSKAEDVGTDMSNFKFIESALNEEGAAWSGFAFYSRDGKKQIMAAKRFGENILVTHIDLQCFNKIFNEITENSRSKIFILDNDGNAIFYNAGDISTERQNSLRYKYIFRKKNRNHAEIDLIKEETSGDTVENFLEIKKTGWSIVFIEEEGRKFIFIWDFYKYIILILGLFTLIMISMVYFIIKKILSDIKKLKEIADRVSNEELPEKNNYKILEIEKLADKFLEMGKTVLERKNILKEEISFLETLLDTIPEPVYFKDKEQRYLGCNETYAGYLGIKKEELQGKTVYDLYPKDRADGYHKADEELIKTGKSQLYESKLINKILGCQRDVMFHKSVFRNLDGEIAGIIGVVQDITNLKKAMEKLKTLSTIDGLTEIYNRRGFDELSIKNWKEAIRCKKEVSVIMGDLDIFKLYNDHYGHQGGDECLKKIARVLKNSCKRPLDIVARYGGEEFIILLYNTNLEGAKVVSETIIKNIQNLNIEHVKSKHDKRVTISLGAASQIPIVGENIEILIKNADKMLYRAKENGGNRVEV</sequence>
<dbReference type="CDD" id="cd00130">
    <property type="entry name" value="PAS"/>
    <property type="match status" value="1"/>
</dbReference>
<keyword evidence="1" id="KW-1133">Transmembrane helix</keyword>
<feature type="domain" description="PAC" evidence="3">
    <location>
        <begin position="420"/>
        <end position="473"/>
    </location>
</feature>
<dbReference type="InterPro" id="IPR000160">
    <property type="entry name" value="GGDEF_dom"/>
</dbReference>
<reference evidence="5 6" key="1">
    <citation type="submission" date="2018-08" db="EMBL/GenBank/DDBJ databases">
        <title>Draft genome sequence of Psychrilyobacter sp. strain SD5 isolated from Black Sea water.</title>
        <authorList>
            <person name="Yadav S."/>
            <person name="Villanueva L."/>
            <person name="Damste J.S.S."/>
        </authorList>
    </citation>
    <scope>NUCLEOTIDE SEQUENCE [LARGE SCALE GENOMIC DNA]</scope>
    <source>
        <strain evidence="5 6">SD5</strain>
    </source>
</reference>
<dbReference type="RefSeq" id="WP_114641697.1">
    <property type="nucleotide sequence ID" value="NZ_JAACIO010000007.1"/>
</dbReference>
<dbReference type="PANTHER" id="PTHR45138">
    <property type="entry name" value="REGULATORY COMPONENTS OF SENSORY TRANSDUCTION SYSTEM"/>
    <property type="match status" value="1"/>
</dbReference>
<name>A0ABX9KIR9_9FUSO</name>
<evidence type="ECO:0000313" key="6">
    <source>
        <dbReference type="Proteomes" id="UP000263486"/>
    </source>
</evidence>
<dbReference type="Pfam" id="PF00990">
    <property type="entry name" value="GGDEF"/>
    <property type="match status" value="1"/>
</dbReference>
<feature type="domain" description="GGDEF" evidence="4">
    <location>
        <begin position="505"/>
        <end position="639"/>
    </location>
</feature>
<organism evidence="5 6">
    <name type="scientific">Psychrilyobacter piezotolerans</name>
    <dbReference type="NCBI Taxonomy" id="2293438"/>
    <lineage>
        <taxon>Bacteria</taxon>
        <taxon>Fusobacteriati</taxon>
        <taxon>Fusobacteriota</taxon>
        <taxon>Fusobacteriia</taxon>
        <taxon>Fusobacteriales</taxon>
        <taxon>Fusobacteriaceae</taxon>
        <taxon>Psychrilyobacter</taxon>
    </lineage>
</organism>
<evidence type="ECO:0000256" key="1">
    <source>
        <dbReference type="SAM" id="Phobius"/>
    </source>
</evidence>
<evidence type="ECO:0000259" key="4">
    <source>
        <dbReference type="PROSITE" id="PS50887"/>
    </source>
</evidence>
<dbReference type="CDD" id="cd01949">
    <property type="entry name" value="GGDEF"/>
    <property type="match status" value="1"/>
</dbReference>